<name>A0ACC0ZBT1_9ROSI</name>
<gene>
    <name evidence="1" type="ORF">Pint_16901</name>
</gene>
<protein>
    <submittedName>
        <fullName evidence="1">Uncharacterized protein</fullName>
    </submittedName>
</protein>
<proteinExistence type="predicted"/>
<organism evidence="1 2">
    <name type="scientific">Pistacia integerrima</name>
    <dbReference type="NCBI Taxonomy" id="434235"/>
    <lineage>
        <taxon>Eukaryota</taxon>
        <taxon>Viridiplantae</taxon>
        <taxon>Streptophyta</taxon>
        <taxon>Embryophyta</taxon>
        <taxon>Tracheophyta</taxon>
        <taxon>Spermatophyta</taxon>
        <taxon>Magnoliopsida</taxon>
        <taxon>eudicotyledons</taxon>
        <taxon>Gunneridae</taxon>
        <taxon>Pentapetalae</taxon>
        <taxon>rosids</taxon>
        <taxon>malvids</taxon>
        <taxon>Sapindales</taxon>
        <taxon>Anacardiaceae</taxon>
        <taxon>Pistacia</taxon>
    </lineage>
</organism>
<reference evidence="2" key="1">
    <citation type="journal article" date="2023" name="G3 (Bethesda)">
        <title>Genome assembly and association tests identify interacting loci associated with vigor, precocity, and sex in interspecific pistachio rootstocks.</title>
        <authorList>
            <person name="Palmer W."/>
            <person name="Jacygrad E."/>
            <person name="Sagayaradj S."/>
            <person name="Cavanaugh K."/>
            <person name="Han R."/>
            <person name="Bertier L."/>
            <person name="Beede B."/>
            <person name="Kafkas S."/>
            <person name="Golino D."/>
            <person name="Preece J."/>
            <person name="Michelmore R."/>
        </authorList>
    </citation>
    <scope>NUCLEOTIDE SEQUENCE [LARGE SCALE GENOMIC DNA]</scope>
</reference>
<dbReference type="Proteomes" id="UP001163603">
    <property type="component" value="Chromosome 2"/>
</dbReference>
<evidence type="ECO:0000313" key="2">
    <source>
        <dbReference type="Proteomes" id="UP001163603"/>
    </source>
</evidence>
<evidence type="ECO:0000313" key="1">
    <source>
        <dbReference type="EMBL" id="KAJ0047709.1"/>
    </source>
</evidence>
<dbReference type="EMBL" id="CM047737">
    <property type="protein sequence ID" value="KAJ0047709.1"/>
    <property type="molecule type" value="Genomic_DNA"/>
</dbReference>
<accession>A0ACC0ZBT1</accession>
<keyword evidence="2" id="KW-1185">Reference proteome</keyword>
<comment type="caution">
    <text evidence="1">The sequence shown here is derived from an EMBL/GenBank/DDBJ whole genome shotgun (WGS) entry which is preliminary data.</text>
</comment>
<sequence>MHRVTVTVGAWVLGVGWFRVDRVVVVRRCSGWAGLGSRWCVGLWGGVGGPLGSIGCRWVRVGVGVDRVAGVAWGLSGWAWFGVDRVAWGCVGARGPWVDQDSVMVDSFRPMGLLRFPGGILRPGPRVDYGPVMMDFDQAHGLIKIQLWWTLSGPWAC</sequence>